<feature type="region of interest" description="Disordered" evidence="1">
    <location>
        <begin position="186"/>
        <end position="208"/>
    </location>
</feature>
<name>A0A844DB82_9BURK</name>
<accession>A0A844DB82</accession>
<dbReference type="InterPro" id="IPR041651">
    <property type="entry name" value="DUF5610"/>
</dbReference>
<dbReference type="AlphaFoldDB" id="A0A844DB82"/>
<dbReference type="Pfam" id="PF18433">
    <property type="entry name" value="DUF5610"/>
    <property type="match status" value="1"/>
</dbReference>
<feature type="domain" description="DUF5610" evidence="2">
    <location>
        <begin position="53"/>
        <end position="171"/>
    </location>
</feature>
<protein>
    <recommendedName>
        <fullName evidence="2">DUF5610 domain-containing protein</fullName>
    </recommendedName>
</protein>
<dbReference type="Gene3D" id="1.10.132.90">
    <property type="match status" value="1"/>
</dbReference>
<evidence type="ECO:0000313" key="3">
    <source>
        <dbReference type="EMBL" id="MRW85586.1"/>
    </source>
</evidence>
<evidence type="ECO:0000313" key="4">
    <source>
        <dbReference type="Proteomes" id="UP000439986"/>
    </source>
</evidence>
<feature type="region of interest" description="Disordered" evidence="1">
    <location>
        <begin position="1"/>
        <end position="24"/>
    </location>
</feature>
<reference evidence="3 4" key="1">
    <citation type="submission" date="2019-11" db="EMBL/GenBank/DDBJ databases">
        <title>Novel species isolated from a subtropical stream in China.</title>
        <authorList>
            <person name="Lu H."/>
        </authorList>
    </citation>
    <scope>NUCLEOTIDE SEQUENCE [LARGE SCALE GENOMIC DNA]</scope>
    <source>
        <strain evidence="3 4">FT26W</strain>
    </source>
</reference>
<comment type="caution">
    <text evidence="3">The sequence shown here is derived from an EMBL/GenBank/DDBJ whole genome shotgun (WGS) entry which is preliminary data.</text>
</comment>
<organism evidence="3 4">
    <name type="scientific">Duganella aquatilis</name>
    <dbReference type="NCBI Taxonomy" id="2666082"/>
    <lineage>
        <taxon>Bacteria</taxon>
        <taxon>Pseudomonadati</taxon>
        <taxon>Pseudomonadota</taxon>
        <taxon>Betaproteobacteria</taxon>
        <taxon>Burkholderiales</taxon>
        <taxon>Oxalobacteraceae</taxon>
        <taxon>Telluria group</taxon>
        <taxon>Duganella</taxon>
    </lineage>
</organism>
<proteinExistence type="predicted"/>
<evidence type="ECO:0000256" key="1">
    <source>
        <dbReference type="SAM" id="MobiDB-lite"/>
    </source>
</evidence>
<dbReference type="RefSeq" id="WP_154358757.1">
    <property type="nucleotide sequence ID" value="NZ_WKJL01000011.1"/>
</dbReference>
<sequence length="208" mass="21467">MATPVSVTSSNTNAATQVQSKDDKPVSVAAKAKAELNASIVQASLSVSISSANDPMSVVLKTALTGINEALKSDFGDNAIQNAMSQDNTPEGTAGRIVSLSTGFFEAYKQQHPGEDEGALLTKFMDTIKKGMDQGFKEARDVLQGLNVLNGDIASNIDKTYELVQKGYADFVAAHTPKADDAAATATATATSSSTTTATAKATDQAAA</sequence>
<dbReference type="Proteomes" id="UP000439986">
    <property type="component" value="Unassembled WGS sequence"/>
</dbReference>
<dbReference type="EMBL" id="WKJL01000011">
    <property type="protein sequence ID" value="MRW85586.1"/>
    <property type="molecule type" value="Genomic_DNA"/>
</dbReference>
<feature type="compositionally biased region" description="Polar residues" evidence="1">
    <location>
        <begin position="1"/>
        <end position="19"/>
    </location>
</feature>
<gene>
    <name evidence="3" type="ORF">GJ698_16000</name>
</gene>
<evidence type="ECO:0000259" key="2">
    <source>
        <dbReference type="Pfam" id="PF18433"/>
    </source>
</evidence>
<keyword evidence="4" id="KW-1185">Reference proteome</keyword>